<evidence type="ECO:0000256" key="1">
    <source>
        <dbReference type="SAM" id="Phobius"/>
    </source>
</evidence>
<reference evidence="3 4" key="1">
    <citation type="submission" date="2019-05" db="EMBL/GenBank/DDBJ databases">
        <title>Mikania micrantha, genome provides insights into the molecular mechanism of rapid growth.</title>
        <authorList>
            <person name="Liu B."/>
        </authorList>
    </citation>
    <scope>NUCLEOTIDE SEQUENCE [LARGE SCALE GENOMIC DNA]</scope>
    <source>
        <strain evidence="3">NLD-2019</strain>
        <tissue evidence="3">Leaf</tissue>
    </source>
</reference>
<keyword evidence="1" id="KW-0472">Membrane</keyword>
<evidence type="ECO:0000259" key="2">
    <source>
        <dbReference type="Pfam" id="PF25276"/>
    </source>
</evidence>
<accession>A0A5N6MAH2</accession>
<evidence type="ECO:0000313" key="4">
    <source>
        <dbReference type="Proteomes" id="UP000326396"/>
    </source>
</evidence>
<comment type="caution">
    <text evidence="3">The sequence shown here is derived from an EMBL/GenBank/DDBJ whole genome shotgun (WGS) entry which is preliminary data.</text>
</comment>
<dbReference type="PANTHER" id="PTHR47291:SF1">
    <property type="entry name" value="PEPTIDE UPSTREAM PROTEIN"/>
    <property type="match status" value="1"/>
</dbReference>
<gene>
    <name evidence="3" type="ORF">E3N88_32711</name>
</gene>
<keyword evidence="1" id="KW-0812">Transmembrane</keyword>
<dbReference type="Pfam" id="PF25276">
    <property type="entry name" value="DUF7870"/>
    <property type="match status" value="1"/>
</dbReference>
<sequence>MDFKALKWQMIRGSLARRLILVCLSFMLVVFIVSIAQMAIEIRANEPVLVDLDKCSLDIDLNAFEHAKTPIVGGKNLTVTVVKELMNKEMLKLDAKTLCLGKNSNSDVLVRSATPVSLLLRTSEIHHVCGFGSLALIVFKKKMNCVNNFKDYQLPSECPSISRNKIYMQHIEPLVDQNLVSYLPKFVNISSRNRLVYINMGRGELGPDYPIDPTRFNAYVVDHNLSALSYSVKKPGVTFVYHPGLLENNTLAPSVNHGDYDAPLHEKPFKFINWFKETVKDGDFVVLMMNAGVTQLKVLFELFENGVICHVDEMFIRCNEGVDCRNSRCNDCSSLFRGLRNAGVFVHRWLEV</sequence>
<dbReference type="AlphaFoldDB" id="A0A5N6MAH2"/>
<dbReference type="PANTHER" id="PTHR47291">
    <property type="entry name" value="PEPTIDE UPSTREAM PROTEIN"/>
    <property type="match status" value="1"/>
</dbReference>
<dbReference type="Proteomes" id="UP000326396">
    <property type="component" value="Linkage Group LG6"/>
</dbReference>
<organism evidence="3 4">
    <name type="scientific">Mikania micrantha</name>
    <name type="common">bitter vine</name>
    <dbReference type="NCBI Taxonomy" id="192012"/>
    <lineage>
        <taxon>Eukaryota</taxon>
        <taxon>Viridiplantae</taxon>
        <taxon>Streptophyta</taxon>
        <taxon>Embryophyta</taxon>
        <taxon>Tracheophyta</taxon>
        <taxon>Spermatophyta</taxon>
        <taxon>Magnoliopsida</taxon>
        <taxon>eudicotyledons</taxon>
        <taxon>Gunneridae</taxon>
        <taxon>Pentapetalae</taxon>
        <taxon>asterids</taxon>
        <taxon>campanulids</taxon>
        <taxon>Asterales</taxon>
        <taxon>Asteraceae</taxon>
        <taxon>Asteroideae</taxon>
        <taxon>Heliantheae alliance</taxon>
        <taxon>Eupatorieae</taxon>
        <taxon>Mikania</taxon>
    </lineage>
</organism>
<name>A0A5N6MAH2_9ASTR</name>
<evidence type="ECO:0000313" key="3">
    <source>
        <dbReference type="EMBL" id="KAD3337191.1"/>
    </source>
</evidence>
<proteinExistence type="predicted"/>
<keyword evidence="1" id="KW-1133">Transmembrane helix</keyword>
<dbReference type="OrthoDB" id="1076011at2759"/>
<dbReference type="EMBL" id="SZYD01000016">
    <property type="protein sequence ID" value="KAD3337191.1"/>
    <property type="molecule type" value="Genomic_DNA"/>
</dbReference>
<keyword evidence="4" id="KW-1185">Reference proteome</keyword>
<feature type="transmembrane region" description="Helical" evidence="1">
    <location>
        <begin position="20"/>
        <end position="40"/>
    </location>
</feature>
<feature type="domain" description="DUF7870" evidence="2">
    <location>
        <begin position="269"/>
        <end position="349"/>
    </location>
</feature>
<protein>
    <recommendedName>
        <fullName evidence="2">DUF7870 domain-containing protein</fullName>
    </recommendedName>
</protein>
<dbReference type="InterPro" id="IPR057192">
    <property type="entry name" value="DUF7870"/>
</dbReference>